<dbReference type="GeneID" id="14868727"/>
<proteinExistence type="predicted"/>
<dbReference type="Proteomes" id="UP000007797">
    <property type="component" value="Unassembled WGS sequence"/>
</dbReference>
<accession>F4Q2Q5</accession>
<name>F4Q2Q5_CACFS</name>
<keyword evidence="2" id="KW-1185">Reference proteome</keyword>
<gene>
    <name evidence="1" type="ORF">DFA_08518</name>
</gene>
<dbReference type="KEGG" id="dfa:DFA_08518"/>
<dbReference type="RefSeq" id="XP_004356006.1">
    <property type="nucleotide sequence ID" value="XM_004355953.1"/>
</dbReference>
<protein>
    <submittedName>
        <fullName evidence="1">Uncharacterized protein</fullName>
    </submittedName>
</protein>
<dbReference type="EMBL" id="GL883021">
    <property type="protein sequence ID" value="EGG17522.1"/>
    <property type="molecule type" value="Genomic_DNA"/>
</dbReference>
<organism evidence="1 2">
    <name type="scientific">Cavenderia fasciculata</name>
    <name type="common">Slime mold</name>
    <name type="synonym">Dictyostelium fasciculatum</name>
    <dbReference type="NCBI Taxonomy" id="261658"/>
    <lineage>
        <taxon>Eukaryota</taxon>
        <taxon>Amoebozoa</taxon>
        <taxon>Evosea</taxon>
        <taxon>Eumycetozoa</taxon>
        <taxon>Dictyostelia</taxon>
        <taxon>Acytosteliales</taxon>
        <taxon>Cavenderiaceae</taxon>
        <taxon>Cavenderia</taxon>
    </lineage>
</organism>
<dbReference type="AlphaFoldDB" id="F4Q2Q5"/>
<reference evidence="2" key="1">
    <citation type="journal article" date="2011" name="Genome Res.">
        <title>Phylogeny-wide analysis of social amoeba genomes highlights ancient origins for complex intercellular communication.</title>
        <authorList>
            <person name="Heidel A.J."/>
            <person name="Lawal H.M."/>
            <person name="Felder M."/>
            <person name="Schilde C."/>
            <person name="Helps N.R."/>
            <person name="Tunggal B."/>
            <person name="Rivero F."/>
            <person name="John U."/>
            <person name="Schleicher M."/>
            <person name="Eichinger L."/>
            <person name="Platzer M."/>
            <person name="Noegel A.A."/>
            <person name="Schaap P."/>
            <person name="Gloeckner G."/>
        </authorList>
    </citation>
    <scope>NUCLEOTIDE SEQUENCE [LARGE SCALE GENOMIC DNA]</scope>
    <source>
        <strain evidence="2">SH3</strain>
    </source>
</reference>
<sequence length="74" mass="8294">MTFNIMSTNRSKYSFEVNGVVLNPNALVLQPYTWALVDYGLVNKVTSDYITSITIRFKGDVAADTLSLFEINLV</sequence>
<evidence type="ECO:0000313" key="1">
    <source>
        <dbReference type="EMBL" id="EGG17522.1"/>
    </source>
</evidence>
<evidence type="ECO:0000313" key="2">
    <source>
        <dbReference type="Proteomes" id="UP000007797"/>
    </source>
</evidence>